<dbReference type="EMBL" id="CAMXCT030003347">
    <property type="protein sequence ID" value="CAL4791321.1"/>
    <property type="molecule type" value="Genomic_DNA"/>
</dbReference>
<evidence type="ECO:0000313" key="4">
    <source>
        <dbReference type="EMBL" id="CAL4791321.1"/>
    </source>
</evidence>
<organism evidence="3">
    <name type="scientific">Cladocopium goreaui</name>
    <dbReference type="NCBI Taxonomy" id="2562237"/>
    <lineage>
        <taxon>Eukaryota</taxon>
        <taxon>Sar</taxon>
        <taxon>Alveolata</taxon>
        <taxon>Dinophyceae</taxon>
        <taxon>Suessiales</taxon>
        <taxon>Symbiodiniaceae</taxon>
        <taxon>Cladocopium</taxon>
    </lineage>
</organism>
<feature type="domain" description="GED" evidence="2">
    <location>
        <begin position="234"/>
        <end position="324"/>
    </location>
</feature>
<dbReference type="InterPro" id="IPR020850">
    <property type="entry name" value="GED_dom"/>
</dbReference>
<protein>
    <submittedName>
        <fullName evidence="4">Interferon-induced GTP-binding protein MxE (IFN-inducible antiviral protein MxE) (Interferon-inducible MxE protein)</fullName>
    </submittedName>
</protein>
<dbReference type="OrthoDB" id="5061070at2759"/>
<keyword evidence="5" id="KW-1185">Reference proteome</keyword>
<evidence type="ECO:0000313" key="5">
    <source>
        <dbReference type="Proteomes" id="UP001152797"/>
    </source>
</evidence>
<reference evidence="3" key="1">
    <citation type="submission" date="2022-10" db="EMBL/GenBank/DDBJ databases">
        <authorList>
            <person name="Chen Y."/>
            <person name="Dougan E. K."/>
            <person name="Chan C."/>
            <person name="Rhodes N."/>
            <person name="Thang M."/>
        </authorList>
    </citation>
    <scope>NUCLEOTIDE SEQUENCE</scope>
</reference>
<dbReference type="AlphaFoldDB" id="A0A9P1D554"/>
<proteinExistence type="predicted"/>
<comment type="caution">
    <text evidence="3">The sequence shown here is derived from an EMBL/GenBank/DDBJ whole genome shotgun (WGS) entry which is preliminary data.</text>
</comment>
<dbReference type="Proteomes" id="UP001152797">
    <property type="component" value="Unassembled WGS sequence"/>
</dbReference>
<accession>A0A9P1D554</accession>
<dbReference type="EMBL" id="CAMXCT010003347">
    <property type="protein sequence ID" value="CAI4004009.1"/>
    <property type="molecule type" value="Genomic_DNA"/>
</dbReference>
<name>A0A9P1D554_9DINO</name>
<dbReference type="Gene3D" id="1.20.120.1240">
    <property type="entry name" value="Dynamin, middle domain"/>
    <property type="match status" value="1"/>
</dbReference>
<reference evidence="4 5" key="2">
    <citation type="submission" date="2024-05" db="EMBL/GenBank/DDBJ databases">
        <authorList>
            <person name="Chen Y."/>
            <person name="Shah S."/>
            <person name="Dougan E. K."/>
            <person name="Thang M."/>
            <person name="Chan C."/>
        </authorList>
    </citation>
    <scope>NUCLEOTIDE SEQUENCE [LARGE SCALE GENOMIC DNA]</scope>
</reference>
<dbReference type="PROSITE" id="PS51388">
    <property type="entry name" value="GED"/>
    <property type="match status" value="1"/>
</dbReference>
<evidence type="ECO:0000313" key="3">
    <source>
        <dbReference type="EMBL" id="CAI4004009.1"/>
    </source>
</evidence>
<sequence length="367" mass="41289">MSELPVCLETDEERAMLFNQIIRKIRTDLESRIKGESSDADLTVSPVVAKMVQFFKEKLLSKNPKWLEKAMIDEVSRRQATKQGYTVDNLIGPHSDIFIALIKEKIIEEGLLKECAYSLVGDVREHLQKVVQHVIQRYAHINGILPAALNGKAEDCIDNLGVQARGDCERLALAQEETSTTYDLYNKQMSQFVASLSDESTIELAGEKSFCNMLPEEFVLLRKDAVQSPQKRAVLEICVSLHTYTKLMIEGFVEMSAKLVKFSLVGQLVEKLEEVWRKESGRTTLQKLFAEEESVAQKREDLSKKMKVLSDFKVELRGLLPAVLQMQNGKQILSKKAKAEEGNSSSAKETDNKPQPPPPPLRAVAKP</sequence>
<evidence type="ECO:0000256" key="1">
    <source>
        <dbReference type="SAM" id="MobiDB-lite"/>
    </source>
</evidence>
<feature type="region of interest" description="Disordered" evidence="1">
    <location>
        <begin position="331"/>
        <end position="367"/>
    </location>
</feature>
<evidence type="ECO:0000259" key="2">
    <source>
        <dbReference type="PROSITE" id="PS51388"/>
    </source>
</evidence>
<gene>
    <name evidence="3" type="ORF">C1SCF055_LOCUS29827</name>
</gene>
<dbReference type="EMBL" id="CAMXCT020003347">
    <property type="protein sequence ID" value="CAL1157384.1"/>
    <property type="molecule type" value="Genomic_DNA"/>
</dbReference>